<evidence type="ECO:0000313" key="3">
    <source>
        <dbReference type="Proteomes" id="UP000327493"/>
    </source>
</evidence>
<proteinExistence type="predicted"/>
<feature type="transmembrane region" description="Helical" evidence="1">
    <location>
        <begin position="470"/>
        <end position="494"/>
    </location>
</feature>
<comment type="caution">
    <text evidence="2">The sequence shown here is derived from an EMBL/GenBank/DDBJ whole genome shotgun (WGS) entry which is preliminary data.</text>
</comment>
<organism evidence="2 3">
    <name type="scientific">Etheostoma spectabile</name>
    <name type="common">orangethroat darter</name>
    <dbReference type="NCBI Taxonomy" id="54343"/>
    <lineage>
        <taxon>Eukaryota</taxon>
        <taxon>Metazoa</taxon>
        <taxon>Chordata</taxon>
        <taxon>Craniata</taxon>
        <taxon>Vertebrata</taxon>
        <taxon>Euteleostomi</taxon>
        <taxon>Actinopterygii</taxon>
        <taxon>Neopterygii</taxon>
        <taxon>Teleostei</taxon>
        <taxon>Neoteleostei</taxon>
        <taxon>Acanthomorphata</taxon>
        <taxon>Eupercaria</taxon>
        <taxon>Perciformes</taxon>
        <taxon>Percoidei</taxon>
        <taxon>Percidae</taxon>
        <taxon>Etheostomatinae</taxon>
        <taxon>Etheostoma</taxon>
    </lineage>
</organism>
<reference evidence="2 3" key="1">
    <citation type="submission" date="2019-08" db="EMBL/GenBank/DDBJ databases">
        <title>A chromosome-level genome assembly, high-density linkage maps, and genome scans reveal the genomic architecture of hybrid incompatibilities underlying speciation via character displacement in darters (Percidae: Etheostominae).</title>
        <authorList>
            <person name="Moran R.L."/>
            <person name="Catchen J.M."/>
            <person name="Fuller R.C."/>
        </authorList>
    </citation>
    <scope>NUCLEOTIDE SEQUENCE [LARGE SCALE GENOMIC DNA]</scope>
    <source>
        <strain evidence="2">EspeVRDwgs_2016</strain>
        <tissue evidence="2">Muscle</tissue>
    </source>
</reference>
<keyword evidence="1" id="KW-1133">Transmembrane helix</keyword>
<keyword evidence="3" id="KW-1185">Reference proteome</keyword>
<accession>A0A5J5DHY6</accession>
<keyword evidence="1" id="KW-0812">Transmembrane</keyword>
<gene>
    <name evidence="2" type="ORF">FQN60_018439</name>
</gene>
<dbReference type="AlphaFoldDB" id="A0A5J5DHY6"/>
<dbReference type="EMBL" id="VOFY01000005">
    <property type="protein sequence ID" value="KAA8592984.1"/>
    <property type="molecule type" value="Genomic_DNA"/>
</dbReference>
<dbReference type="Proteomes" id="UP000327493">
    <property type="component" value="Chromosome 5"/>
</dbReference>
<name>A0A5J5DHY6_9PERO</name>
<evidence type="ECO:0000256" key="1">
    <source>
        <dbReference type="SAM" id="Phobius"/>
    </source>
</evidence>
<sequence length="616" mass="68503">MQTGGLTFPHGTVGSLEMRDKEGLQSYVDYLMPLVPEVGSPSLPPPLQKQARSWKKYRKERERASKRVEEQSVEWQSDVTDIACEGNISPRSRDFMTHTENGLILSHVSSEGKVKTGPGSASVTMLASCPCSQPGWQGGGSGPDVDHRHLSTHTESALDNTTSFKQQGGLMFREIIAQAEDWFNFSCQQASILLKYLTALSSNILDYHRELRWNSVNFDQPQQLNYGPFYVRGADTLDPELVPLQGCLEGVQSQEWESVHRQEAAAPCQANISPLETLHRGLSELMDVGEEDREERTNQLILITHSAAGWRLHSMCSAGHNFPSPPFYSASLTARSGSRFKQTCMPTCQERPIPPLFKDLASGGKQDVDFKALKHLLLNKKTAFAVWLLLPAADRVFPPRCSGSTVDRLSVLLLGSQLTQCGLYSAGRQLKEAVMLHHHSSKNPDPWRSDDTARANKAAVRLFSAPLRRLYLFCFLHVLTSFLPISFLFVFHSFSAFLPVSRRAVSPAALPLYRFLISMCTESREASNVALDLWLRPRADSRLVSTVWTVAPGFGNTAITGRSDCASCRERQLVYEQYKRSGSVMVGTQSYTLRLSSQNRLSLSRAGSFHGFALGL</sequence>
<keyword evidence="1" id="KW-0472">Membrane</keyword>
<protein>
    <submittedName>
        <fullName evidence="2">Uncharacterized protein</fullName>
    </submittedName>
</protein>
<evidence type="ECO:0000313" key="2">
    <source>
        <dbReference type="EMBL" id="KAA8592984.1"/>
    </source>
</evidence>